<dbReference type="GeneID" id="5544977"/>
<dbReference type="STRING" id="436907.A7TLL2"/>
<evidence type="ECO:0000256" key="8">
    <source>
        <dbReference type="ARBA" id="ARBA00023136"/>
    </source>
</evidence>
<evidence type="ECO:0000256" key="1">
    <source>
        <dbReference type="ARBA" id="ARBA00001452"/>
    </source>
</evidence>
<reference evidence="18 19" key="1">
    <citation type="journal article" date="2007" name="Proc. Natl. Acad. Sci. U.S.A.">
        <title>Independent sorting-out of thousands of duplicated gene pairs in two yeast species descended from a whole-genome duplication.</title>
        <authorList>
            <person name="Scannell D.R."/>
            <person name="Frank A.C."/>
            <person name="Conant G.C."/>
            <person name="Byrne K.P."/>
            <person name="Woolfit M."/>
            <person name="Wolfe K.H."/>
        </authorList>
    </citation>
    <scope>NUCLEOTIDE SEQUENCE [LARGE SCALE GENOMIC DNA]</scope>
    <source>
        <strain evidence="19">ATCC 22028 / DSM 70294 / BCRC 21397 / CBS 2163 / NBRC 10782 / NRRL Y-8283 / UCD 57-17</strain>
    </source>
</reference>
<evidence type="ECO:0000256" key="4">
    <source>
        <dbReference type="ARBA" id="ARBA00012350"/>
    </source>
</evidence>
<dbReference type="GO" id="GO:0005886">
    <property type="term" value="C:plasma membrane"/>
    <property type="evidence" value="ECO:0007669"/>
    <property type="project" value="UniProtKB-SubCell"/>
</dbReference>
<dbReference type="GO" id="GO:0008496">
    <property type="term" value="F:mannan endo-1,6-alpha-mannosidase activity"/>
    <property type="evidence" value="ECO:0007669"/>
    <property type="project" value="UniProtKB-UniRule"/>
</dbReference>
<dbReference type="AlphaFoldDB" id="A7TLL2"/>
<dbReference type="RefSeq" id="XP_001644662.1">
    <property type="nucleotide sequence ID" value="XM_001644612.1"/>
</dbReference>
<feature type="chain" id="PRO_5002715769" description="Mannan endo-1,6-alpha-mannosidase" evidence="17">
    <location>
        <begin position="22"/>
        <end position="450"/>
    </location>
</feature>
<dbReference type="GO" id="GO:0016052">
    <property type="term" value="P:carbohydrate catabolic process"/>
    <property type="evidence" value="ECO:0007669"/>
    <property type="project" value="InterPro"/>
</dbReference>
<evidence type="ECO:0000256" key="3">
    <source>
        <dbReference type="ARBA" id="ARBA00009699"/>
    </source>
</evidence>
<dbReference type="GO" id="GO:0098552">
    <property type="term" value="C:side of membrane"/>
    <property type="evidence" value="ECO:0007669"/>
    <property type="project" value="UniProtKB-KW"/>
</dbReference>
<dbReference type="OrthoDB" id="4187847at2759"/>
<sequence length="450" mass="50413">MLFHKVLISLLCTVWFRAGHAVELDLNNLDSLRNATSLVAYGLMDYYNGLQYGQTIGMFSNPYYWWEAGGAWGTMIDYWYYMQNDTYNDIIMQALQYQTGVNNDYVPLNQSTTEGNDDQAFWGIAVMSAAERNFTNPPADRPQWLYLAQAVFNTMALRWDDQTCNGGLRWQIFVWNSGYDYKNSVSNGALFHIGARLARFTGNDSYVEWAEKVYDWMESVNLIEDDGKGAFVYDGVNIGDNCTKVTNLQWTYNHGLILSGCAYLYNYTGDAKWYNRTERFLEYAYVFFNRTVMFEAACQGVHTCTTDQRTFKAYFSRFLGMTAQLVPDTQHTIMTYMNASAYGAAQSCSGGYDGHTCGINWFYGGWDGYYGLGEQMCALEVMINTRALHVPGPYNSTNGGSSTGDGAAGTEQHPTNLSPLNITSGSRAGAGIITAIIGISIIACGLWLIV</sequence>
<dbReference type="InParanoid" id="A7TLL2"/>
<accession>A7TLL2</accession>
<dbReference type="OMA" id="WAPHTYD"/>
<dbReference type="Proteomes" id="UP000000267">
    <property type="component" value="Unassembled WGS sequence"/>
</dbReference>
<dbReference type="GO" id="GO:0071555">
    <property type="term" value="P:cell wall organization"/>
    <property type="evidence" value="ECO:0007669"/>
    <property type="project" value="UniProtKB-KW"/>
</dbReference>
<comment type="subcellular location">
    <subcellularLocation>
        <location evidence="2">Cell membrane</location>
        <topology evidence="2">Lipid-anchor</topology>
        <topology evidence="2">GPI-anchor</topology>
    </subcellularLocation>
</comment>
<evidence type="ECO:0000256" key="17">
    <source>
        <dbReference type="SAM" id="SignalP"/>
    </source>
</evidence>
<evidence type="ECO:0000256" key="9">
    <source>
        <dbReference type="ARBA" id="ARBA00023180"/>
    </source>
</evidence>
<evidence type="ECO:0000256" key="12">
    <source>
        <dbReference type="ARBA" id="ARBA00023316"/>
    </source>
</evidence>
<keyword evidence="12" id="KW-0961">Cell wall biogenesis/degradation</keyword>
<comment type="catalytic activity">
    <reaction evidence="1 14">
        <text>Random hydrolysis of (1-&gt;6)-alpha-D-mannosidic linkages in unbranched (1-&gt;6)-mannans.</text>
        <dbReference type="EC" id="3.2.1.101"/>
    </reaction>
</comment>
<dbReference type="InterPro" id="IPR008928">
    <property type="entry name" value="6-hairpin_glycosidase_sf"/>
</dbReference>
<evidence type="ECO:0000256" key="14">
    <source>
        <dbReference type="PIRNR" id="PIRNR016302"/>
    </source>
</evidence>
<feature type="signal peptide" evidence="17">
    <location>
        <begin position="1"/>
        <end position="21"/>
    </location>
</feature>
<keyword evidence="9" id="KW-0325">Glycoprotein</keyword>
<evidence type="ECO:0000313" key="18">
    <source>
        <dbReference type="EMBL" id="EDO16804.1"/>
    </source>
</evidence>
<evidence type="ECO:0000256" key="13">
    <source>
        <dbReference type="ARBA" id="ARBA00054068"/>
    </source>
</evidence>
<evidence type="ECO:0000256" key="6">
    <source>
        <dbReference type="ARBA" id="ARBA00022729"/>
    </source>
</evidence>
<dbReference type="GO" id="GO:0009272">
    <property type="term" value="P:fungal-type cell wall biogenesis"/>
    <property type="evidence" value="ECO:0007669"/>
    <property type="project" value="EnsemblFungi"/>
</dbReference>
<dbReference type="FunFam" id="1.50.10.20:FF:000006">
    <property type="entry name" value="Mannan endo-1,6-alpha-mannosidase"/>
    <property type="match status" value="1"/>
</dbReference>
<dbReference type="InterPro" id="IPR005198">
    <property type="entry name" value="Glyco_hydro_76"/>
</dbReference>
<gene>
    <name evidence="18" type="ORF">Kpol_1056p4</name>
</gene>
<evidence type="ECO:0000256" key="5">
    <source>
        <dbReference type="ARBA" id="ARBA00022622"/>
    </source>
</evidence>
<organism evidence="19">
    <name type="scientific">Vanderwaltozyma polyspora (strain ATCC 22028 / DSM 70294 / BCRC 21397 / CBS 2163 / NBRC 10782 / NRRL Y-8283 / UCD 57-17)</name>
    <name type="common">Kluyveromyces polysporus</name>
    <dbReference type="NCBI Taxonomy" id="436907"/>
    <lineage>
        <taxon>Eukaryota</taxon>
        <taxon>Fungi</taxon>
        <taxon>Dikarya</taxon>
        <taxon>Ascomycota</taxon>
        <taxon>Saccharomycotina</taxon>
        <taxon>Saccharomycetes</taxon>
        <taxon>Saccharomycetales</taxon>
        <taxon>Saccharomycetaceae</taxon>
        <taxon>Vanderwaltozyma</taxon>
    </lineage>
</organism>
<comment type="function">
    <text evidence="13">Required for normal synthesis of the cell wall.</text>
</comment>
<dbReference type="InterPro" id="IPR014480">
    <property type="entry name" value="Mannan-1_6-alpha_mannosidase"/>
</dbReference>
<dbReference type="eggNOG" id="ENOG502QSWP">
    <property type="taxonomic scope" value="Eukaryota"/>
</dbReference>
<keyword evidence="16" id="KW-0812">Transmembrane</keyword>
<evidence type="ECO:0000256" key="2">
    <source>
        <dbReference type="ARBA" id="ARBA00004609"/>
    </source>
</evidence>
<dbReference type="EMBL" id="DS480416">
    <property type="protein sequence ID" value="EDO16804.1"/>
    <property type="molecule type" value="Genomic_DNA"/>
</dbReference>
<dbReference type="EC" id="3.2.1.101" evidence="4 14"/>
<keyword evidence="5" id="KW-0336">GPI-anchor</keyword>
<keyword evidence="16" id="KW-1133">Transmembrane helix</keyword>
<evidence type="ECO:0000256" key="10">
    <source>
        <dbReference type="ARBA" id="ARBA00023288"/>
    </source>
</evidence>
<dbReference type="GO" id="GO:0007117">
    <property type="term" value="P:budding cell bud growth"/>
    <property type="evidence" value="ECO:0007669"/>
    <property type="project" value="EnsemblFungi"/>
</dbReference>
<dbReference type="SUPFAM" id="SSF48208">
    <property type="entry name" value="Six-hairpin glycosidases"/>
    <property type="match status" value="1"/>
</dbReference>
<evidence type="ECO:0000256" key="7">
    <source>
        <dbReference type="ARBA" id="ARBA00022801"/>
    </source>
</evidence>
<dbReference type="HOGENOM" id="CLU_025694_1_2_1"/>
<evidence type="ECO:0000313" key="19">
    <source>
        <dbReference type="Proteomes" id="UP000000267"/>
    </source>
</evidence>
<keyword evidence="6 17" id="KW-0732">Signal</keyword>
<keyword evidence="7 14" id="KW-0378">Hydrolase</keyword>
<feature type="region of interest" description="Disordered" evidence="15">
    <location>
        <begin position="399"/>
        <end position="420"/>
    </location>
</feature>
<protein>
    <recommendedName>
        <fullName evidence="4 14">Mannan endo-1,6-alpha-mannosidase</fullName>
        <ecNumber evidence="4 14">3.2.1.101</ecNumber>
    </recommendedName>
</protein>
<comment type="similarity">
    <text evidence="3 14">Belongs to the glycosyl hydrolase 76 family.</text>
</comment>
<dbReference type="Pfam" id="PF03663">
    <property type="entry name" value="Glyco_hydro_76"/>
    <property type="match status" value="1"/>
</dbReference>
<keyword evidence="11 14" id="KW-0326">Glycosidase</keyword>
<dbReference type="KEGG" id="vpo:Kpol_1056p4"/>
<keyword evidence="8 16" id="KW-0472">Membrane</keyword>
<keyword evidence="10" id="KW-0449">Lipoprotein</keyword>
<keyword evidence="19" id="KW-1185">Reference proteome</keyword>
<evidence type="ECO:0000256" key="11">
    <source>
        <dbReference type="ARBA" id="ARBA00023295"/>
    </source>
</evidence>
<dbReference type="PANTHER" id="PTHR12145">
    <property type="entry name" value="MANNAN ENDO-1,6-ALPHA-MANNOSIDASE DCW1"/>
    <property type="match status" value="1"/>
</dbReference>
<name>A7TLL2_VANPO</name>
<dbReference type="PhylomeDB" id="A7TLL2"/>
<proteinExistence type="inferred from homology"/>
<evidence type="ECO:0000256" key="16">
    <source>
        <dbReference type="SAM" id="Phobius"/>
    </source>
</evidence>
<dbReference type="PIRSF" id="PIRSF016302">
    <property type="entry name" value="Man_a_manosd"/>
    <property type="match status" value="1"/>
</dbReference>
<dbReference type="Gene3D" id="1.50.10.20">
    <property type="match status" value="1"/>
</dbReference>
<evidence type="ECO:0000256" key="15">
    <source>
        <dbReference type="SAM" id="MobiDB-lite"/>
    </source>
</evidence>
<feature type="transmembrane region" description="Helical" evidence="16">
    <location>
        <begin position="428"/>
        <end position="449"/>
    </location>
</feature>
<dbReference type="FunCoup" id="A7TLL2">
    <property type="interactions" value="16"/>
</dbReference>
<dbReference type="PANTHER" id="PTHR12145:SF36">
    <property type="entry name" value="MANNAN ENDO-1,6-ALPHA-MANNOSIDASE DCW1"/>
    <property type="match status" value="1"/>
</dbReference>